<dbReference type="Gene3D" id="3.40.50.2000">
    <property type="entry name" value="Glycogen Phosphorylase B"/>
    <property type="match status" value="2"/>
</dbReference>
<evidence type="ECO:0000313" key="3">
    <source>
        <dbReference type="Proteomes" id="UP000006222"/>
    </source>
</evidence>
<dbReference type="InterPro" id="IPR001296">
    <property type="entry name" value="Glyco_trans_1"/>
</dbReference>
<dbReference type="AlphaFoldDB" id="F2AWN0"/>
<dbReference type="Pfam" id="PF00534">
    <property type="entry name" value="Glycos_transf_1"/>
    <property type="match status" value="1"/>
</dbReference>
<dbReference type="CDD" id="cd03801">
    <property type="entry name" value="GT4_PimA-like"/>
    <property type="match status" value="1"/>
</dbReference>
<dbReference type="PATRIC" id="fig|991778.3.peg.4376"/>
<dbReference type="PANTHER" id="PTHR45947">
    <property type="entry name" value="SULFOQUINOVOSYL TRANSFERASE SQD2"/>
    <property type="match status" value="1"/>
</dbReference>
<feature type="domain" description="Glycosyl transferase family 1" evidence="1">
    <location>
        <begin position="104"/>
        <end position="278"/>
    </location>
</feature>
<name>F2AWN0_RHOBT</name>
<dbReference type="InterPro" id="IPR050194">
    <property type="entry name" value="Glycosyltransferase_grp1"/>
</dbReference>
<comment type="caution">
    <text evidence="2">The sequence shown here is derived from an EMBL/GenBank/DDBJ whole genome shotgun (WGS) entry which is preliminary data.</text>
</comment>
<accession>F2AWN0</accession>
<keyword evidence="2" id="KW-0328">Glycosyltransferase</keyword>
<evidence type="ECO:0000313" key="2">
    <source>
        <dbReference type="EMBL" id="EGF25964.1"/>
    </source>
</evidence>
<organism evidence="2 3">
    <name type="scientific">Rhodopirellula baltica WH47</name>
    <dbReference type="NCBI Taxonomy" id="991778"/>
    <lineage>
        <taxon>Bacteria</taxon>
        <taxon>Pseudomonadati</taxon>
        <taxon>Planctomycetota</taxon>
        <taxon>Planctomycetia</taxon>
        <taxon>Pirellulales</taxon>
        <taxon>Pirellulaceae</taxon>
        <taxon>Rhodopirellula</taxon>
    </lineage>
</organism>
<dbReference type="Proteomes" id="UP000006222">
    <property type="component" value="Unassembled WGS sequence"/>
</dbReference>
<protein>
    <submittedName>
        <fullName evidence="2">Glycosyl transferase group 1</fullName>
        <ecNumber evidence="2">2.4.-.-</ecNumber>
    </submittedName>
</protein>
<dbReference type="SUPFAM" id="SSF53756">
    <property type="entry name" value="UDP-Glycosyltransferase/glycogen phosphorylase"/>
    <property type="match status" value="1"/>
</dbReference>
<dbReference type="EMBL" id="AFAR01000203">
    <property type="protein sequence ID" value="EGF25964.1"/>
    <property type="molecule type" value="Genomic_DNA"/>
</dbReference>
<keyword evidence="2" id="KW-0808">Transferase</keyword>
<reference evidence="2 3" key="1">
    <citation type="journal article" date="2013" name="Mar. Genomics">
        <title>Expression of sulfatases in Rhodopirellula baltica and the diversity of sulfatases in the genus Rhodopirellula.</title>
        <authorList>
            <person name="Wegner C.E."/>
            <person name="Richter-Heitmann T."/>
            <person name="Klindworth A."/>
            <person name="Klockow C."/>
            <person name="Richter M."/>
            <person name="Achstetter T."/>
            <person name="Glockner F.O."/>
            <person name="Harder J."/>
        </authorList>
    </citation>
    <scope>NUCLEOTIDE SEQUENCE [LARGE SCALE GENOMIC DNA]</scope>
    <source>
        <strain evidence="2 3">WH47</strain>
    </source>
</reference>
<dbReference type="GO" id="GO:0016758">
    <property type="term" value="F:hexosyltransferase activity"/>
    <property type="evidence" value="ECO:0007669"/>
    <property type="project" value="TreeGrafter"/>
</dbReference>
<evidence type="ECO:0000259" key="1">
    <source>
        <dbReference type="Pfam" id="PF00534"/>
    </source>
</evidence>
<sequence>MLTWAVRMRRTRQFAWLYATTWRVAIPGMIAFPRKPIGITAHGREVVVPSGLLKLLMKVVLGRATQVFAVSRYTRDVMRDRKVISPQTGVVNWNGLSGDAANWHIRSTSSDDNTQLFTICRLVPRKNVRGAIEAIALLRRQNRLGNCRYIIAGRGEDETALRNLVAQHNLEDVIQLVGYRTDEEVTAYFQSTDVFVHPQIVLKDGADFEGFGLVVAEAMSYGIPVIAGRDGGTADFVQNGQNGILVDGHAIPEIADAIEQLVQSPKRRNQLGSSGRHWVSENLSWSKHAKKILVGLSSA</sequence>
<gene>
    <name evidence="2" type="ORF">RBWH47_00769</name>
</gene>
<proteinExistence type="predicted"/>
<dbReference type="EC" id="2.4.-.-" evidence="2"/>
<dbReference type="PANTHER" id="PTHR45947:SF3">
    <property type="entry name" value="SULFOQUINOVOSYL TRANSFERASE SQD2"/>
    <property type="match status" value="1"/>
</dbReference>